<dbReference type="AlphaFoldDB" id="A0A1C6UEW7"/>
<dbReference type="SUPFAM" id="SSF48498">
    <property type="entry name" value="Tetracyclin repressor-like, C-terminal domain"/>
    <property type="match status" value="1"/>
</dbReference>
<keyword evidence="3 5" id="KW-0238">DNA-binding</keyword>
<dbReference type="Pfam" id="PF13977">
    <property type="entry name" value="TetR_C_6"/>
    <property type="match status" value="1"/>
</dbReference>
<evidence type="ECO:0000256" key="3">
    <source>
        <dbReference type="ARBA" id="ARBA00023125"/>
    </source>
</evidence>
<keyword evidence="2" id="KW-0805">Transcription regulation</keyword>
<reference evidence="8" key="1">
    <citation type="submission" date="2016-06" db="EMBL/GenBank/DDBJ databases">
        <authorList>
            <person name="Varghese N."/>
            <person name="Submissions Spin"/>
        </authorList>
    </citation>
    <scope>NUCLEOTIDE SEQUENCE [LARGE SCALE GENOMIC DNA]</scope>
    <source>
        <strain evidence="8">DSM 43903</strain>
    </source>
</reference>
<dbReference type="PANTHER" id="PTHR30055:SF234">
    <property type="entry name" value="HTH-TYPE TRANSCRIPTIONAL REGULATOR BETI"/>
    <property type="match status" value="1"/>
</dbReference>
<evidence type="ECO:0000256" key="2">
    <source>
        <dbReference type="ARBA" id="ARBA00023015"/>
    </source>
</evidence>
<evidence type="ECO:0000313" key="8">
    <source>
        <dbReference type="Proteomes" id="UP000199001"/>
    </source>
</evidence>
<dbReference type="GO" id="GO:0003700">
    <property type="term" value="F:DNA-binding transcription factor activity"/>
    <property type="evidence" value="ECO:0007669"/>
    <property type="project" value="TreeGrafter"/>
</dbReference>
<protein>
    <submittedName>
        <fullName evidence="7">Transcriptional regulator, TetR family</fullName>
    </submittedName>
</protein>
<evidence type="ECO:0000256" key="5">
    <source>
        <dbReference type="PROSITE-ProRule" id="PRU00335"/>
    </source>
</evidence>
<evidence type="ECO:0000256" key="1">
    <source>
        <dbReference type="ARBA" id="ARBA00022491"/>
    </source>
</evidence>
<keyword evidence="4" id="KW-0804">Transcription</keyword>
<feature type="DNA-binding region" description="H-T-H motif" evidence="5">
    <location>
        <begin position="33"/>
        <end position="52"/>
    </location>
</feature>
<proteinExistence type="predicted"/>
<dbReference type="SUPFAM" id="SSF46689">
    <property type="entry name" value="Homeodomain-like"/>
    <property type="match status" value="1"/>
</dbReference>
<dbReference type="PROSITE" id="PS50977">
    <property type="entry name" value="HTH_TETR_2"/>
    <property type="match status" value="1"/>
</dbReference>
<dbReference type="InterPro" id="IPR001647">
    <property type="entry name" value="HTH_TetR"/>
</dbReference>
<sequence>MERMGRQERQRQNRNRLLDAAQRLLAERGPAASLDDIAAAAGLTKGAVYSSFRNKEDIILALLDRQLDIIGTDLTEVTAGETDMVQAFAALSSANSTGDRAGENADFALLMMEFWIAAMRNPRVRPRYIEALRRTRAGIAAHLAARADGPDPALVARTATLLLGLDIGLSIQRLVDPESVPETWYAEAFELLVRPLSEDAQRPDGAGD</sequence>
<dbReference type="InterPro" id="IPR039538">
    <property type="entry name" value="BetI_C"/>
</dbReference>
<gene>
    <name evidence="7" type="ORF">GA0070606_1990</name>
</gene>
<accession>A0A1C6UEW7</accession>
<dbReference type="GO" id="GO:0000976">
    <property type="term" value="F:transcription cis-regulatory region binding"/>
    <property type="evidence" value="ECO:0007669"/>
    <property type="project" value="TreeGrafter"/>
</dbReference>
<dbReference type="PRINTS" id="PR00455">
    <property type="entry name" value="HTHTETR"/>
</dbReference>
<feature type="domain" description="HTH tetR-type" evidence="6">
    <location>
        <begin position="11"/>
        <end position="70"/>
    </location>
</feature>
<organism evidence="7 8">
    <name type="scientific">Micromonospora citrea</name>
    <dbReference type="NCBI Taxonomy" id="47855"/>
    <lineage>
        <taxon>Bacteria</taxon>
        <taxon>Bacillati</taxon>
        <taxon>Actinomycetota</taxon>
        <taxon>Actinomycetes</taxon>
        <taxon>Micromonosporales</taxon>
        <taxon>Micromonosporaceae</taxon>
        <taxon>Micromonospora</taxon>
    </lineage>
</organism>
<evidence type="ECO:0000259" key="6">
    <source>
        <dbReference type="PROSITE" id="PS50977"/>
    </source>
</evidence>
<dbReference type="InterPro" id="IPR036271">
    <property type="entry name" value="Tet_transcr_reg_TetR-rel_C_sf"/>
</dbReference>
<name>A0A1C6UEW7_9ACTN</name>
<dbReference type="Proteomes" id="UP000199001">
    <property type="component" value="Unassembled WGS sequence"/>
</dbReference>
<evidence type="ECO:0000256" key="4">
    <source>
        <dbReference type="ARBA" id="ARBA00023163"/>
    </source>
</evidence>
<dbReference type="Pfam" id="PF00440">
    <property type="entry name" value="TetR_N"/>
    <property type="match status" value="1"/>
</dbReference>
<dbReference type="Gene3D" id="1.10.357.10">
    <property type="entry name" value="Tetracycline Repressor, domain 2"/>
    <property type="match status" value="1"/>
</dbReference>
<dbReference type="InterPro" id="IPR050109">
    <property type="entry name" value="HTH-type_TetR-like_transc_reg"/>
</dbReference>
<dbReference type="STRING" id="47855.GA0070606_1990"/>
<evidence type="ECO:0000313" key="7">
    <source>
        <dbReference type="EMBL" id="SCL52645.1"/>
    </source>
</evidence>
<dbReference type="InterPro" id="IPR009057">
    <property type="entry name" value="Homeodomain-like_sf"/>
</dbReference>
<dbReference type="PANTHER" id="PTHR30055">
    <property type="entry name" value="HTH-TYPE TRANSCRIPTIONAL REGULATOR RUTR"/>
    <property type="match status" value="1"/>
</dbReference>
<dbReference type="EMBL" id="FMHZ01000002">
    <property type="protein sequence ID" value="SCL52645.1"/>
    <property type="molecule type" value="Genomic_DNA"/>
</dbReference>
<dbReference type="RefSeq" id="WP_218106002.1">
    <property type="nucleotide sequence ID" value="NZ_FMHZ01000002.1"/>
</dbReference>
<keyword evidence="1" id="KW-0678">Repressor</keyword>
<keyword evidence="8" id="KW-1185">Reference proteome</keyword>